<dbReference type="InterPro" id="IPR007332">
    <property type="entry name" value="DUF411"/>
</dbReference>
<evidence type="ECO:0000313" key="4">
    <source>
        <dbReference type="Proteomes" id="UP000518091"/>
    </source>
</evidence>
<reference evidence="3 5" key="1">
    <citation type="submission" date="2020-05" db="EMBL/GenBank/DDBJ databases">
        <title>Comparative genomic analysis of denitrifying bacteria from Halomonas genus.</title>
        <authorList>
            <person name="Wang L."/>
            <person name="Shao Z."/>
        </authorList>
    </citation>
    <scope>NUCLEOTIDE SEQUENCE [LARGE SCALE GENOMIC DNA]</scope>
    <source>
        <strain evidence="3 5">DSM 17331</strain>
    </source>
</reference>
<sequence>MNRRTSSLLFSASLLLGAAGTAHAALPTEATLYMNPECGCCHEYARQLEEKGVSVTIIDDVEVGKIKQQVGLPYGLGSCHTTLMGDYAIEGHVPFEAVERLFQERPEVGGIGLAGMPIGTPGMPGPKRGDWDVYQFTDQEPMPFMTL</sequence>
<evidence type="ECO:0000313" key="5">
    <source>
        <dbReference type="Proteomes" id="UP000814353"/>
    </source>
</evidence>
<reference evidence="2 4" key="2">
    <citation type="submission" date="2020-07" db="EMBL/GenBank/DDBJ databases">
        <title>Identification of Halomonas strains.</title>
        <authorList>
            <person name="Xiao Z."/>
            <person name="Shen J."/>
        </authorList>
    </citation>
    <scope>NUCLEOTIDE SEQUENCE [LARGE SCALE GENOMIC DNA]</scope>
    <source>
        <strain evidence="2 4">DSM 17331</strain>
    </source>
</reference>
<dbReference type="Proteomes" id="UP000518091">
    <property type="component" value="Unassembled WGS sequence"/>
</dbReference>
<keyword evidence="1" id="KW-0732">Signal</keyword>
<proteinExistence type="predicted"/>
<evidence type="ECO:0008006" key="6">
    <source>
        <dbReference type="Google" id="ProtNLM"/>
    </source>
</evidence>
<feature type="signal peptide" evidence="1">
    <location>
        <begin position="1"/>
        <end position="24"/>
    </location>
</feature>
<dbReference type="Proteomes" id="UP000814353">
    <property type="component" value="Unassembled WGS sequence"/>
</dbReference>
<organism evidence="2 4">
    <name type="scientific">Billgrantia kenyensis</name>
    <dbReference type="NCBI Taxonomy" id="321266"/>
    <lineage>
        <taxon>Bacteria</taxon>
        <taxon>Pseudomonadati</taxon>
        <taxon>Pseudomonadota</taxon>
        <taxon>Gammaproteobacteria</taxon>
        <taxon>Oceanospirillales</taxon>
        <taxon>Halomonadaceae</taxon>
        <taxon>Billgrantia</taxon>
    </lineage>
</organism>
<dbReference type="SUPFAM" id="SSF52833">
    <property type="entry name" value="Thioredoxin-like"/>
    <property type="match status" value="1"/>
</dbReference>
<evidence type="ECO:0000313" key="3">
    <source>
        <dbReference type="EMBL" id="MCG6662290.1"/>
    </source>
</evidence>
<accession>A0A7V9W201</accession>
<dbReference type="Pfam" id="PF04214">
    <property type="entry name" value="DUF411"/>
    <property type="match status" value="1"/>
</dbReference>
<dbReference type="EMBL" id="JABFUB010000009">
    <property type="protein sequence ID" value="MCG6662290.1"/>
    <property type="molecule type" value="Genomic_DNA"/>
</dbReference>
<dbReference type="AlphaFoldDB" id="A0A7V9W201"/>
<evidence type="ECO:0000256" key="1">
    <source>
        <dbReference type="SAM" id="SignalP"/>
    </source>
</evidence>
<dbReference type="RefSeq" id="WP_181515054.1">
    <property type="nucleotide sequence ID" value="NZ_JABFUB010000009.1"/>
</dbReference>
<name>A0A7V9W201_9GAMM</name>
<evidence type="ECO:0000313" key="2">
    <source>
        <dbReference type="EMBL" id="MBA2779578.1"/>
    </source>
</evidence>
<protein>
    <recommendedName>
        <fullName evidence="6">DUF411 domain-containing protein</fullName>
    </recommendedName>
</protein>
<dbReference type="EMBL" id="JACEFT010000013">
    <property type="protein sequence ID" value="MBA2779578.1"/>
    <property type="molecule type" value="Genomic_DNA"/>
</dbReference>
<gene>
    <name evidence="2" type="ORF">H1D44_11810</name>
    <name evidence="3" type="ORF">HOP48_12135</name>
</gene>
<keyword evidence="5" id="KW-1185">Reference proteome</keyword>
<dbReference type="InterPro" id="IPR036249">
    <property type="entry name" value="Thioredoxin-like_sf"/>
</dbReference>
<comment type="caution">
    <text evidence="2">The sequence shown here is derived from an EMBL/GenBank/DDBJ whole genome shotgun (WGS) entry which is preliminary data.</text>
</comment>
<feature type="chain" id="PRO_5031389312" description="DUF411 domain-containing protein" evidence="1">
    <location>
        <begin position="25"/>
        <end position="147"/>
    </location>
</feature>